<name>A0A1J5RFT2_9ZZZZ</name>
<dbReference type="GO" id="GO:0016740">
    <property type="term" value="F:transferase activity"/>
    <property type="evidence" value="ECO:0007669"/>
    <property type="project" value="UniProtKB-KW"/>
</dbReference>
<dbReference type="InterPro" id="IPR050834">
    <property type="entry name" value="Glycosyltransf_2"/>
</dbReference>
<organism evidence="4">
    <name type="scientific">mine drainage metagenome</name>
    <dbReference type="NCBI Taxonomy" id="410659"/>
    <lineage>
        <taxon>unclassified sequences</taxon>
        <taxon>metagenomes</taxon>
        <taxon>ecological metagenomes</taxon>
    </lineage>
</organism>
<dbReference type="InterPro" id="IPR029044">
    <property type="entry name" value="Nucleotide-diphossugar_trans"/>
</dbReference>
<reference evidence="4" key="1">
    <citation type="submission" date="2016-10" db="EMBL/GenBank/DDBJ databases">
        <title>Sequence of Gallionella enrichment culture.</title>
        <authorList>
            <person name="Poehlein A."/>
            <person name="Muehling M."/>
            <person name="Daniel R."/>
        </authorList>
    </citation>
    <scope>NUCLEOTIDE SEQUENCE</scope>
</reference>
<protein>
    <submittedName>
        <fullName evidence="4">Chondroitin synthase</fullName>
    </submittedName>
</protein>
<keyword evidence="1" id="KW-0808">Transferase</keyword>
<accession>A0A1J5RFT2</accession>
<comment type="caution">
    <text evidence="4">The sequence shown here is derived from an EMBL/GenBank/DDBJ whole genome shotgun (WGS) entry which is preliminary data.</text>
</comment>
<evidence type="ECO:0000259" key="2">
    <source>
        <dbReference type="Pfam" id="PF00535"/>
    </source>
</evidence>
<gene>
    <name evidence="4" type="primary">kfoC_5</name>
    <name evidence="4" type="ORF">GALL_271620</name>
</gene>
<proteinExistence type="predicted"/>
<sequence>MSPALISVIVSTYNRSDALCAVLDGLARQRDRGFEVIVADDGSRDEHVAALRARRDDWNFPLCHAWQPDVGFTLSAVRNLGVLQAQGDYLVFLDGDCIPQADFIARHRALARRGGFVIGSRILLGPALSAAVVERRGAVPRCGLRALRERLRGGLNKLAPLCLRWPARWRRARAAFRWRGIRGCNLALWHDDYTRIDGFDETFDGWGHEDADFVARLHAAGLVRVDGYWATEVLHLWHREAARDTESTNRQRVVERLRGNSSEPRAVHGLHNPLRARDDARISTLIPAAGAAAAPAAKPTGTA</sequence>
<evidence type="ECO:0000259" key="3">
    <source>
        <dbReference type="Pfam" id="PF02709"/>
    </source>
</evidence>
<feature type="domain" description="Glycosyltransferase 2-like" evidence="2">
    <location>
        <begin position="7"/>
        <end position="122"/>
    </location>
</feature>
<dbReference type="PANTHER" id="PTHR43685">
    <property type="entry name" value="GLYCOSYLTRANSFERASE"/>
    <property type="match status" value="1"/>
</dbReference>
<dbReference type="Pfam" id="PF02709">
    <property type="entry name" value="Glyco_transf_7C"/>
    <property type="match status" value="1"/>
</dbReference>
<dbReference type="CDD" id="cd06420">
    <property type="entry name" value="GT2_Chondriotin_Pol_N"/>
    <property type="match status" value="1"/>
</dbReference>
<dbReference type="Pfam" id="PF00535">
    <property type="entry name" value="Glycos_transf_2"/>
    <property type="match status" value="1"/>
</dbReference>
<dbReference type="InterPro" id="IPR027791">
    <property type="entry name" value="Galactosyl_T_C"/>
</dbReference>
<evidence type="ECO:0000313" key="4">
    <source>
        <dbReference type="EMBL" id="OIQ90956.1"/>
    </source>
</evidence>
<dbReference type="Gene3D" id="3.90.550.10">
    <property type="entry name" value="Spore Coat Polysaccharide Biosynthesis Protein SpsA, Chain A"/>
    <property type="match status" value="1"/>
</dbReference>
<dbReference type="EMBL" id="MLJW01000275">
    <property type="protein sequence ID" value="OIQ90956.1"/>
    <property type="molecule type" value="Genomic_DNA"/>
</dbReference>
<dbReference type="PANTHER" id="PTHR43685:SF3">
    <property type="entry name" value="SLR2126 PROTEIN"/>
    <property type="match status" value="1"/>
</dbReference>
<dbReference type="SUPFAM" id="SSF53448">
    <property type="entry name" value="Nucleotide-diphospho-sugar transferases"/>
    <property type="match status" value="1"/>
</dbReference>
<dbReference type="InterPro" id="IPR001173">
    <property type="entry name" value="Glyco_trans_2-like"/>
</dbReference>
<feature type="domain" description="Galactosyltransferase C-terminal" evidence="3">
    <location>
        <begin position="175"/>
        <end position="222"/>
    </location>
</feature>
<evidence type="ECO:0000256" key="1">
    <source>
        <dbReference type="ARBA" id="ARBA00022679"/>
    </source>
</evidence>
<dbReference type="AlphaFoldDB" id="A0A1J5RFT2"/>